<dbReference type="InterPro" id="IPR011009">
    <property type="entry name" value="Kinase-like_dom_sf"/>
</dbReference>
<dbReference type="Proteomes" id="UP000504636">
    <property type="component" value="Unplaced"/>
</dbReference>
<reference evidence="2 4" key="1">
    <citation type="journal article" date="2020" name="Stud. Mycol.">
        <title>101 Dothideomycetes genomes: a test case for predicting lifestyles and emergence of pathogens.</title>
        <authorList>
            <person name="Haridas S."/>
            <person name="Albert R."/>
            <person name="Binder M."/>
            <person name="Bloem J."/>
            <person name="Labutti K."/>
            <person name="Salamov A."/>
            <person name="Andreopoulos B."/>
            <person name="Baker S."/>
            <person name="Barry K."/>
            <person name="Bills G."/>
            <person name="Bluhm B."/>
            <person name="Cannon C."/>
            <person name="Castanera R."/>
            <person name="Culley D."/>
            <person name="Daum C."/>
            <person name="Ezra D."/>
            <person name="Gonzalez J."/>
            <person name="Henrissat B."/>
            <person name="Kuo A."/>
            <person name="Liang C."/>
            <person name="Lipzen A."/>
            <person name="Lutzoni F."/>
            <person name="Magnuson J."/>
            <person name="Mondo S."/>
            <person name="Nolan M."/>
            <person name="Ohm R."/>
            <person name="Pangilinan J."/>
            <person name="Park H.-J."/>
            <person name="Ramirez L."/>
            <person name="Alfaro M."/>
            <person name="Sun H."/>
            <person name="Tritt A."/>
            <person name="Yoshinaga Y."/>
            <person name="Zwiers L.-H."/>
            <person name="Turgeon B."/>
            <person name="Goodwin S."/>
            <person name="Spatafora J."/>
            <person name="Crous P."/>
            <person name="Grigoriev I."/>
        </authorList>
    </citation>
    <scope>NUCLEOTIDE SEQUENCE</scope>
    <source>
        <strain evidence="2 4">CBS 304.34</strain>
    </source>
</reference>
<name>A0A6A6YDX1_9PEZI</name>
<dbReference type="AlphaFoldDB" id="A0A6A6YDX1"/>
<dbReference type="OrthoDB" id="2906425at2759"/>
<dbReference type="InterPro" id="IPR002575">
    <property type="entry name" value="Aminoglycoside_PTrfase"/>
</dbReference>
<dbReference type="CDD" id="cd05120">
    <property type="entry name" value="APH_ChoK_like"/>
    <property type="match status" value="1"/>
</dbReference>
<dbReference type="RefSeq" id="XP_033573894.1">
    <property type="nucleotide sequence ID" value="XM_033720606.1"/>
</dbReference>
<keyword evidence="2" id="KW-0418">Kinase</keyword>
<dbReference type="InterPro" id="IPR051678">
    <property type="entry name" value="AGP_Transferase"/>
</dbReference>
<reference evidence="4" key="3">
    <citation type="submission" date="2025-04" db="UniProtKB">
        <authorList>
            <consortium name="RefSeq"/>
        </authorList>
    </citation>
    <scope>IDENTIFICATION</scope>
    <source>
        <strain evidence="4">CBS 304.34</strain>
    </source>
</reference>
<accession>A0A6A6YDX1</accession>
<dbReference type="GeneID" id="54461499"/>
<dbReference type="EMBL" id="MU003706">
    <property type="protein sequence ID" value="KAF2806930.1"/>
    <property type="molecule type" value="Genomic_DNA"/>
</dbReference>
<gene>
    <name evidence="2 4" type="ORF">BDZ99DRAFT_465681</name>
</gene>
<feature type="domain" description="Aminoglycoside phosphotransferase" evidence="1">
    <location>
        <begin position="20"/>
        <end position="202"/>
    </location>
</feature>
<dbReference type="PANTHER" id="PTHR21310">
    <property type="entry name" value="AMINOGLYCOSIDE PHOSPHOTRANSFERASE-RELATED-RELATED"/>
    <property type="match status" value="1"/>
</dbReference>
<sequence length="240" mass="28032">MGPRITRLDDDAISKSGSRVLPREEAALRLVGKLSDVPVPEVLYSHYSELGGDLFMSLIPGSTLKDLWDTLDEKTKERLCYDIWSLIGKIRQILKPPEFNNFFLCSADGSCSQDVYVEDLESPPRPLVNDAAVRARIFERYYHFYGRRYTKEEILAMLPHSQSSVFTHGDIAPRNIMVDYHTHEITGLIDWEFAGWYPDYWEYLRIHKPINDKNWREWMDRTAPQKWDLAGFVAVRRVLF</sequence>
<evidence type="ECO:0000259" key="1">
    <source>
        <dbReference type="Pfam" id="PF01636"/>
    </source>
</evidence>
<dbReference type="SUPFAM" id="SSF56112">
    <property type="entry name" value="Protein kinase-like (PK-like)"/>
    <property type="match status" value="1"/>
</dbReference>
<protein>
    <submittedName>
        <fullName evidence="2 4">Kinase-like protein</fullName>
    </submittedName>
</protein>
<dbReference type="Gene3D" id="3.90.1200.10">
    <property type="match status" value="1"/>
</dbReference>
<dbReference type="Pfam" id="PF01636">
    <property type="entry name" value="APH"/>
    <property type="match status" value="1"/>
</dbReference>
<keyword evidence="2" id="KW-0808">Transferase</keyword>
<dbReference type="GO" id="GO:0016301">
    <property type="term" value="F:kinase activity"/>
    <property type="evidence" value="ECO:0007669"/>
    <property type="project" value="UniProtKB-KW"/>
</dbReference>
<evidence type="ECO:0000313" key="4">
    <source>
        <dbReference type="RefSeq" id="XP_033573894.1"/>
    </source>
</evidence>
<dbReference type="PANTHER" id="PTHR21310:SF15">
    <property type="entry name" value="AMINOGLYCOSIDE PHOSPHOTRANSFERASE DOMAIN-CONTAINING PROTEIN"/>
    <property type="match status" value="1"/>
</dbReference>
<reference evidence="4" key="2">
    <citation type="submission" date="2020-04" db="EMBL/GenBank/DDBJ databases">
        <authorList>
            <consortium name="NCBI Genome Project"/>
        </authorList>
    </citation>
    <scope>NUCLEOTIDE SEQUENCE</scope>
    <source>
        <strain evidence="4">CBS 304.34</strain>
    </source>
</reference>
<evidence type="ECO:0000313" key="2">
    <source>
        <dbReference type="EMBL" id="KAF2806930.1"/>
    </source>
</evidence>
<proteinExistence type="predicted"/>
<organism evidence="2">
    <name type="scientific">Mytilinidion resinicola</name>
    <dbReference type="NCBI Taxonomy" id="574789"/>
    <lineage>
        <taxon>Eukaryota</taxon>
        <taxon>Fungi</taxon>
        <taxon>Dikarya</taxon>
        <taxon>Ascomycota</taxon>
        <taxon>Pezizomycotina</taxon>
        <taxon>Dothideomycetes</taxon>
        <taxon>Pleosporomycetidae</taxon>
        <taxon>Mytilinidiales</taxon>
        <taxon>Mytilinidiaceae</taxon>
        <taxon>Mytilinidion</taxon>
    </lineage>
</organism>
<keyword evidence="3" id="KW-1185">Reference proteome</keyword>
<evidence type="ECO:0000313" key="3">
    <source>
        <dbReference type="Proteomes" id="UP000504636"/>
    </source>
</evidence>